<dbReference type="PANTHER" id="PTHR38791:SF5">
    <property type="entry name" value="TRANSCRIPTION FACTOR DBAG-RELATED"/>
    <property type="match status" value="1"/>
</dbReference>
<dbReference type="EMBL" id="JAOQAZ010000007">
    <property type="protein sequence ID" value="KAJ4264743.1"/>
    <property type="molecule type" value="Genomic_DNA"/>
</dbReference>
<dbReference type="OrthoDB" id="5280547at2759"/>
<protein>
    <recommendedName>
        <fullName evidence="5">Zn(2)-C6 fungal-type domain-containing protein</fullName>
    </recommendedName>
</protein>
<dbReference type="PANTHER" id="PTHR38791">
    <property type="entry name" value="ZN(II)2CYS6 TRANSCRIPTION FACTOR (EUROFUNG)-RELATED-RELATED"/>
    <property type="match status" value="1"/>
</dbReference>
<organism evidence="3 4">
    <name type="scientific">Fusarium torreyae</name>
    <dbReference type="NCBI Taxonomy" id="1237075"/>
    <lineage>
        <taxon>Eukaryota</taxon>
        <taxon>Fungi</taxon>
        <taxon>Dikarya</taxon>
        <taxon>Ascomycota</taxon>
        <taxon>Pezizomycotina</taxon>
        <taxon>Sordariomycetes</taxon>
        <taxon>Hypocreomycetidae</taxon>
        <taxon>Hypocreales</taxon>
        <taxon>Nectriaceae</taxon>
        <taxon>Fusarium</taxon>
    </lineage>
</organism>
<dbReference type="InterPro" id="IPR001138">
    <property type="entry name" value="Zn2Cys6_DnaBD"/>
</dbReference>
<accession>A0A9W8S604</accession>
<evidence type="ECO:0000313" key="3">
    <source>
        <dbReference type="EMBL" id="KAJ4264743.1"/>
    </source>
</evidence>
<keyword evidence="4" id="KW-1185">Reference proteome</keyword>
<evidence type="ECO:0000256" key="2">
    <source>
        <dbReference type="SAM" id="MobiDB-lite"/>
    </source>
</evidence>
<dbReference type="GO" id="GO:0000981">
    <property type="term" value="F:DNA-binding transcription factor activity, RNA polymerase II-specific"/>
    <property type="evidence" value="ECO:0007669"/>
    <property type="project" value="InterPro"/>
</dbReference>
<feature type="compositionally biased region" description="Polar residues" evidence="2">
    <location>
        <begin position="111"/>
        <end position="120"/>
    </location>
</feature>
<keyword evidence="1" id="KW-0539">Nucleus</keyword>
<dbReference type="InterPro" id="IPR053175">
    <property type="entry name" value="DHMBA_Reg_Transcription_Factor"/>
</dbReference>
<gene>
    <name evidence="3" type="ORF">NW762_004986</name>
</gene>
<feature type="region of interest" description="Disordered" evidence="2">
    <location>
        <begin position="95"/>
        <end position="138"/>
    </location>
</feature>
<evidence type="ECO:0000256" key="1">
    <source>
        <dbReference type="ARBA" id="ARBA00023242"/>
    </source>
</evidence>
<feature type="compositionally biased region" description="Low complexity" evidence="2">
    <location>
        <begin position="95"/>
        <end position="110"/>
    </location>
</feature>
<comment type="caution">
    <text evidence="3">The sequence shown here is derived from an EMBL/GenBank/DDBJ whole genome shotgun (WGS) entry which is preliminary data.</text>
</comment>
<dbReference type="GO" id="GO:0008270">
    <property type="term" value="F:zinc ion binding"/>
    <property type="evidence" value="ECO:0007669"/>
    <property type="project" value="InterPro"/>
</dbReference>
<dbReference type="CDD" id="cd00067">
    <property type="entry name" value="GAL4"/>
    <property type="match status" value="1"/>
</dbReference>
<evidence type="ECO:0008006" key="5">
    <source>
        <dbReference type="Google" id="ProtNLM"/>
    </source>
</evidence>
<dbReference type="Proteomes" id="UP001152049">
    <property type="component" value="Unassembled WGS sequence"/>
</dbReference>
<dbReference type="AlphaFoldDB" id="A0A9W8S604"/>
<evidence type="ECO:0000313" key="4">
    <source>
        <dbReference type="Proteomes" id="UP001152049"/>
    </source>
</evidence>
<sequence>MVYCGKASQGCQNCRIRRIKCPGYRDQLSLMFRDESSKVIQKAHASWGVGDTTPEGLSSQSSSSSVASSLSSNASTFASSISALSSSSSISVNTYSAPSSSVSSNKSFNSGWPTSPASNTSHQSSPPTPPSPASFYHTPSANTVAQPIFIQPPRLPSPVDPSLEEQGVQFYVNRYLIGHPDEPRSAIDLPTTEWLWDPAVQDVMTAVGLASLANLRGDPNMMTTARQRYGMALRQTGRLIQSSSMPDFEVTMRSVIMLAMFEVCALTPDAIQHSPMVRLLFLLSLSTVLLKEQTMVLLMCMHMSWAALLYYGDGALCQK</sequence>
<name>A0A9W8S604_9HYPO</name>
<proteinExistence type="predicted"/>
<reference evidence="3" key="1">
    <citation type="submission" date="2022-09" db="EMBL/GenBank/DDBJ databases">
        <title>Fusarium specimens isolated from Avocado Roots.</title>
        <authorList>
            <person name="Stajich J."/>
            <person name="Roper C."/>
            <person name="Heimlech-Rivalta G."/>
        </authorList>
    </citation>
    <scope>NUCLEOTIDE SEQUENCE</scope>
    <source>
        <strain evidence="3">CF00136</strain>
    </source>
</reference>